<feature type="transmembrane region" description="Helical" evidence="12">
    <location>
        <begin position="971"/>
        <end position="990"/>
    </location>
</feature>
<dbReference type="Gene3D" id="3.40.50.300">
    <property type="entry name" value="P-loop containing nucleotide triphosphate hydrolases"/>
    <property type="match status" value="2"/>
</dbReference>
<dbReference type="InterPro" id="IPR050173">
    <property type="entry name" value="ABC_transporter_C-like"/>
</dbReference>
<keyword evidence="9 12" id="KW-0472">Membrane</keyword>
<evidence type="ECO:0000256" key="12">
    <source>
        <dbReference type="SAM" id="Phobius"/>
    </source>
</evidence>
<evidence type="ECO:0000256" key="8">
    <source>
        <dbReference type="ARBA" id="ARBA00022989"/>
    </source>
</evidence>
<feature type="compositionally biased region" description="Low complexity" evidence="11">
    <location>
        <begin position="1439"/>
        <end position="1456"/>
    </location>
</feature>
<feature type="transmembrane region" description="Helical" evidence="12">
    <location>
        <begin position="6"/>
        <end position="29"/>
    </location>
</feature>
<feature type="transmembrane region" description="Helical" evidence="12">
    <location>
        <begin position="333"/>
        <end position="356"/>
    </location>
</feature>
<comment type="subcellular location">
    <subcellularLocation>
        <location evidence="1">Membrane</location>
        <topology evidence="1">Multi-pass membrane protein</topology>
    </subcellularLocation>
</comment>
<keyword evidence="10" id="KW-0325">Glycoprotein</keyword>
<dbReference type="FunFam" id="3.40.50.300:FF:000610">
    <property type="entry name" value="Multidrug resistance-associated ABC transporter"/>
    <property type="match status" value="1"/>
</dbReference>
<dbReference type="Pfam" id="PF00664">
    <property type="entry name" value="ABC_membrane"/>
    <property type="match status" value="2"/>
</dbReference>
<keyword evidence="5" id="KW-0677">Repeat</keyword>
<name>A0A0D2BI41_9EURO</name>
<dbReference type="CDD" id="cd18596">
    <property type="entry name" value="ABC_6TM_VMR1_D1_like"/>
    <property type="match status" value="1"/>
</dbReference>
<feature type="transmembrane region" description="Helical" evidence="12">
    <location>
        <begin position="1043"/>
        <end position="1059"/>
    </location>
</feature>
<feature type="region of interest" description="Disordered" evidence="11">
    <location>
        <begin position="1439"/>
        <end position="1463"/>
    </location>
</feature>
<comment type="similarity">
    <text evidence="2">Belongs to the ABC transporter superfamily. ABCC family. Conjugate transporter (TC 3.A.1.208) subfamily.</text>
</comment>
<feature type="compositionally biased region" description="Polar residues" evidence="11">
    <location>
        <begin position="1603"/>
        <end position="1620"/>
    </location>
</feature>
<dbReference type="PROSITE" id="PS50929">
    <property type="entry name" value="ABC_TM1F"/>
    <property type="match status" value="2"/>
</dbReference>
<dbReference type="CDD" id="cd03244">
    <property type="entry name" value="ABCC_MRP_domain2"/>
    <property type="match status" value="1"/>
</dbReference>
<feature type="transmembrane region" description="Helical" evidence="12">
    <location>
        <begin position="536"/>
        <end position="565"/>
    </location>
</feature>
<evidence type="ECO:0000256" key="9">
    <source>
        <dbReference type="ARBA" id="ARBA00023136"/>
    </source>
</evidence>
<evidence type="ECO:0000256" key="3">
    <source>
        <dbReference type="ARBA" id="ARBA00022448"/>
    </source>
</evidence>
<dbReference type="PANTHER" id="PTHR24223">
    <property type="entry name" value="ATP-BINDING CASSETTE SUB-FAMILY C"/>
    <property type="match status" value="1"/>
</dbReference>
<evidence type="ECO:0000256" key="11">
    <source>
        <dbReference type="SAM" id="MobiDB-lite"/>
    </source>
</evidence>
<proteinExistence type="inferred from homology"/>
<gene>
    <name evidence="15" type="ORF">PV06_10710</name>
</gene>
<dbReference type="PANTHER" id="PTHR24223:SF456">
    <property type="entry name" value="MULTIDRUG RESISTANCE-ASSOCIATED PROTEIN LETHAL(2)03659"/>
    <property type="match status" value="1"/>
</dbReference>
<feature type="domain" description="ABC transmembrane type-1" evidence="14">
    <location>
        <begin position="1027"/>
        <end position="1286"/>
    </location>
</feature>
<dbReference type="PROSITE" id="PS00211">
    <property type="entry name" value="ABC_TRANSPORTER_1"/>
    <property type="match status" value="1"/>
</dbReference>
<keyword evidence="3" id="KW-0813">Transport</keyword>
<feature type="transmembrane region" description="Helical" evidence="12">
    <location>
        <begin position="71"/>
        <end position="92"/>
    </location>
</feature>
<protein>
    <submittedName>
        <fullName evidence="15">Uncharacterized protein</fullName>
    </submittedName>
</protein>
<evidence type="ECO:0000313" key="15">
    <source>
        <dbReference type="EMBL" id="KIW37082.1"/>
    </source>
</evidence>
<reference evidence="15 16" key="1">
    <citation type="submission" date="2015-01" db="EMBL/GenBank/DDBJ databases">
        <title>The Genome Sequence of Exophiala oligosperma CBS72588.</title>
        <authorList>
            <consortium name="The Broad Institute Genomics Platform"/>
            <person name="Cuomo C."/>
            <person name="de Hoog S."/>
            <person name="Gorbushina A."/>
            <person name="Stielow B."/>
            <person name="Teixiera M."/>
            <person name="Abouelleil A."/>
            <person name="Chapman S.B."/>
            <person name="Priest M."/>
            <person name="Young S.K."/>
            <person name="Wortman J."/>
            <person name="Nusbaum C."/>
            <person name="Birren B."/>
        </authorList>
    </citation>
    <scope>NUCLEOTIDE SEQUENCE [LARGE SCALE GENOMIC DNA]</scope>
    <source>
        <strain evidence="15 16">CBS 72588</strain>
    </source>
</reference>
<feature type="transmembrane region" description="Helical" evidence="12">
    <location>
        <begin position="130"/>
        <end position="149"/>
    </location>
</feature>
<feature type="transmembrane region" description="Helical" evidence="12">
    <location>
        <begin position="433"/>
        <end position="452"/>
    </location>
</feature>
<dbReference type="GeneID" id="27362784"/>
<dbReference type="RefSeq" id="XP_016257298.1">
    <property type="nucleotide sequence ID" value="XM_016412284.1"/>
</dbReference>
<feature type="domain" description="ABC transmembrane type-1" evidence="14">
    <location>
        <begin position="417"/>
        <end position="600"/>
    </location>
</feature>
<dbReference type="InterPro" id="IPR003439">
    <property type="entry name" value="ABC_transporter-like_ATP-bd"/>
</dbReference>
<dbReference type="VEuPathDB" id="FungiDB:PV06_10710"/>
<evidence type="ECO:0000313" key="16">
    <source>
        <dbReference type="Proteomes" id="UP000053342"/>
    </source>
</evidence>
<evidence type="ECO:0000256" key="5">
    <source>
        <dbReference type="ARBA" id="ARBA00022737"/>
    </source>
</evidence>
<feature type="transmembrane region" description="Helical" evidence="12">
    <location>
        <begin position="1234"/>
        <end position="1253"/>
    </location>
</feature>
<dbReference type="SUPFAM" id="SSF52540">
    <property type="entry name" value="P-loop containing nucleoside triphosphate hydrolases"/>
    <property type="match status" value="2"/>
</dbReference>
<feature type="transmembrane region" description="Helical" evidence="12">
    <location>
        <begin position="104"/>
        <end position="123"/>
    </location>
</feature>
<organism evidence="15 16">
    <name type="scientific">Exophiala oligosperma</name>
    <dbReference type="NCBI Taxonomy" id="215243"/>
    <lineage>
        <taxon>Eukaryota</taxon>
        <taxon>Fungi</taxon>
        <taxon>Dikarya</taxon>
        <taxon>Ascomycota</taxon>
        <taxon>Pezizomycotina</taxon>
        <taxon>Eurotiomycetes</taxon>
        <taxon>Chaetothyriomycetidae</taxon>
        <taxon>Chaetothyriales</taxon>
        <taxon>Herpotrichiellaceae</taxon>
        <taxon>Exophiala</taxon>
    </lineage>
</organism>
<dbReference type="HOGENOM" id="CLU_000604_27_6_1"/>
<dbReference type="FunFam" id="3.40.50.300:FF:000825">
    <property type="entry name" value="ABC bile acid transporter"/>
    <property type="match status" value="1"/>
</dbReference>
<feature type="transmembrane region" description="Helical" evidence="12">
    <location>
        <begin position="458"/>
        <end position="477"/>
    </location>
</feature>
<evidence type="ECO:0000256" key="7">
    <source>
        <dbReference type="ARBA" id="ARBA00022840"/>
    </source>
</evidence>
<dbReference type="InterPro" id="IPR003593">
    <property type="entry name" value="AAA+_ATPase"/>
</dbReference>
<keyword evidence="16" id="KW-1185">Reference proteome</keyword>
<evidence type="ECO:0000256" key="6">
    <source>
        <dbReference type="ARBA" id="ARBA00022741"/>
    </source>
</evidence>
<dbReference type="CDD" id="cd18604">
    <property type="entry name" value="ABC_6TM_VMR1_D2_like"/>
    <property type="match status" value="1"/>
</dbReference>
<sequence length="1620" mass="180596">MAVHHTTVSVAISITAFAVVTLLSIPALYQIITRFRARKAQYQHLSGIYEDKDGVATEESQEAFSDFIPRLILILLSIVVCLDALASAVIITTRPDLPLTIEQWLQFGTWLFIFFQAIVIFVTPSSIHRYNLGIWSGLSSVFVAIAVAVENISLWKSRAHPLPKNAHLVLSIVQFVAGLCLVVASLSIPRRPDVYHNGQYVDRQNTVSVLEKFTFSWPSPLLAFAAKNKGLDYDDLAEIDHDLRSRELRRRFDAIGYKDKLWKSVFWSHKRAFIQQWCLQAVCSITEFLPQIALYFILRTLEARDQGVDVGLTAWLLVIGLGAAVTFSSWLEAWMFFIVFMRLGVPIYEQLSAVVFGKAIRRKDVKGAGKKSEELEADTEESNEGPVINKGAGQKGEDRASEDDQDEDFKKSRQSTINLVGVDSKRIADFATFNYIFLGSAIKLIFAFTFLYNLIGPIPLLAGLVAPAIIMPINIIAARRYSNAQDDLMKHRDQKMAVVTEALQGIRQIKFSALERNWYEKILETRRKELKTQWQVFIYDTTLISIWIFGPVMLAAISLATYALIHKELTASIAFTTISVFEAIEMTLAVIPEMVTDLLDALVSAARVQEYLDAPDRVEYSKPGDRVSFNAATIAWPSDHPEEEDQQFTLSNLNIEFPKKELSVVSGRTGSGKSLLLASIIGEAEVLSGTVTVPKPPSAEQRHDESANKANWIMDSSIAFVAQIPWIENATIRDNILFGLPFDNHRYQKVLSACALTKDLEMLQDGELTDIGANGINLSGGQKWRVSFARALYSRAGILVLDDIFSAVDAHVGRHLFEQALAGELGQGRTRILVTHHVALCLPKTNYSVLLSNGTVEQAGRTEDLRRSGKLKSILAEDIEEQEKDEDDFDREQALTIDDGGGLQKMFSNRSRRKSALSDANLDSEDLSRRRSHAIAEGAKTPKKFTEDEKRATGAIKYQIYAAYVRACGGFGYWFFILVVFTLWVAVYLARSYWISVWTRAYRSEAVTSFHAFHQDSHFMQQPINAFRYISSELSTTTMDPNLTYYLGVYLAISLVAWLEGTVRYFFVFVASIRASHTMFENLAFAVLRAPLRWLDTVPLGRILNRFTSDFNMLDSRISMDLAFMLHNMMHVLSVVIAGLFVSPLMIIFALALLAICMFYALRYLAGAREVKRLESNAKSPVFEQFGSVLMGIGTIRAFDKCDAYLDKMYSRIDRHARAYWHLWLFNRWMGWRLNMVGAGFACVTAALIVSITSIDSSLAGFALSFALGMSEGVIWFLRQYSNVELDMNATERIVEYSNIRIENQGGVDAPAAWPTEGNLEVQDLVVAYADDLPPVLKGLSFSVRRNQRVGVVGRTGAGKSSLTLALFRFLEARAGQIVIDGVDISKIKLFDLRSRLAIIPQDPVLFSGSVRTNLDAFDQHTDEELREALARVHLVSSASTGPSGSATPIAAADGDASGGGDGVRDSNTNIFKSLSSKISEGGLNLSQGQRQLLCLARAIVSRPKVMVLDEATSAVDMETDALIQRSIREEFTDSTLIVIAHRLSTIADFDRILVLGEGKVLEYDEPKNLMAREGGVFRDMVETSGERAELERIIESGHNYHQEGSSSPKRNQDGEASSS</sequence>
<dbReference type="PROSITE" id="PS50893">
    <property type="entry name" value="ABC_TRANSPORTER_2"/>
    <property type="match status" value="2"/>
</dbReference>
<dbReference type="InterPro" id="IPR011527">
    <property type="entry name" value="ABC1_TM_dom"/>
</dbReference>
<dbReference type="STRING" id="215243.A0A0D2BI41"/>
<dbReference type="InterPro" id="IPR017871">
    <property type="entry name" value="ABC_transporter-like_CS"/>
</dbReference>
<feature type="transmembrane region" description="Helical" evidence="12">
    <location>
        <begin position="169"/>
        <end position="188"/>
    </location>
</feature>
<accession>A0A0D2BI41</accession>
<feature type="domain" description="ABC transporter" evidence="13">
    <location>
        <begin position="1320"/>
        <end position="1583"/>
    </location>
</feature>
<keyword evidence="4 12" id="KW-0812">Transmembrane</keyword>
<feature type="transmembrane region" description="Helical" evidence="12">
    <location>
        <begin position="308"/>
        <end position="327"/>
    </location>
</feature>
<feature type="region of interest" description="Disordered" evidence="11">
    <location>
        <begin position="1595"/>
        <end position="1620"/>
    </location>
</feature>
<feature type="domain" description="ABC transporter" evidence="13">
    <location>
        <begin position="627"/>
        <end position="878"/>
    </location>
</feature>
<dbReference type="InterPro" id="IPR036640">
    <property type="entry name" value="ABC1_TM_sf"/>
</dbReference>
<dbReference type="GO" id="GO:0016887">
    <property type="term" value="F:ATP hydrolysis activity"/>
    <property type="evidence" value="ECO:0007669"/>
    <property type="project" value="InterPro"/>
</dbReference>
<evidence type="ECO:0000259" key="13">
    <source>
        <dbReference type="PROSITE" id="PS50893"/>
    </source>
</evidence>
<dbReference type="SUPFAM" id="SSF90123">
    <property type="entry name" value="ABC transporter transmembrane region"/>
    <property type="match status" value="2"/>
</dbReference>
<dbReference type="OrthoDB" id="6500128at2759"/>
<evidence type="ECO:0000259" key="14">
    <source>
        <dbReference type="PROSITE" id="PS50929"/>
    </source>
</evidence>
<feature type="region of interest" description="Disordered" evidence="11">
    <location>
        <begin position="371"/>
        <end position="410"/>
    </location>
</feature>
<dbReference type="InterPro" id="IPR027417">
    <property type="entry name" value="P-loop_NTPase"/>
</dbReference>
<dbReference type="Pfam" id="PF00005">
    <property type="entry name" value="ABC_tran"/>
    <property type="match status" value="2"/>
</dbReference>
<keyword evidence="8 12" id="KW-1133">Transmembrane helix</keyword>
<dbReference type="EMBL" id="KN847346">
    <property type="protein sequence ID" value="KIW37082.1"/>
    <property type="molecule type" value="Genomic_DNA"/>
</dbReference>
<dbReference type="GO" id="GO:0140359">
    <property type="term" value="F:ABC-type transporter activity"/>
    <property type="evidence" value="ECO:0007669"/>
    <property type="project" value="InterPro"/>
</dbReference>
<keyword evidence="7" id="KW-0067">ATP-binding</keyword>
<dbReference type="Proteomes" id="UP000053342">
    <property type="component" value="Unassembled WGS sequence"/>
</dbReference>
<evidence type="ECO:0000256" key="1">
    <source>
        <dbReference type="ARBA" id="ARBA00004141"/>
    </source>
</evidence>
<evidence type="ECO:0000256" key="10">
    <source>
        <dbReference type="ARBA" id="ARBA00023180"/>
    </source>
</evidence>
<dbReference type="SMART" id="SM00382">
    <property type="entry name" value="AAA"/>
    <property type="match status" value="2"/>
</dbReference>
<keyword evidence="6" id="KW-0547">Nucleotide-binding</keyword>
<evidence type="ECO:0000256" key="4">
    <source>
        <dbReference type="ARBA" id="ARBA00022692"/>
    </source>
</evidence>
<dbReference type="CDD" id="cd03250">
    <property type="entry name" value="ABCC_MRP_domain1"/>
    <property type="match status" value="1"/>
</dbReference>
<evidence type="ECO:0000256" key="2">
    <source>
        <dbReference type="ARBA" id="ARBA00009726"/>
    </source>
</evidence>
<dbReference type="GO" id="GO:0016020">
    <property type="term" value="C:membrane"/>
    <property type="evidence" value="ECO:0007669"/>
    <property type="project" value="UniProtKB-SubCell"/>
</dbReference>
<dbReference type="Gene3D" id="1.20.1560.10">
    <property type="entry name" value="ABC transporter type 1, transmembrane domain"/>
    <property type="match status" value="2"/>
</dbReference>
<dbReference type="GO" id="GO:0005524">
    <property type="term" value="F:ATP binding"/>
    <property type="evidence" value="ECO:0007669"/>
    <property type="project" value="UniProtKB-KW"/>
</dbReference>